<reference evidence="1 2" key="1">
    <citation type="journal article" date="2023" name="Genes (Basel)">
        <title>Chromosome-Level Genome Assembly and Circadian Gene Repertoire of the Patagonia Blennie Eleginops maclovinus-The Closest Ancestral Proxy of Antarctic Cryonotothenioids.</title>
        <authorList>
            <person name="Cheng C.C."/>
            <person name="Rivera-Colon A.G."/>
            <person name="Minhas B.F."/>
            <person name="Wilson L."/>
            <person name="Rayamajhi N."/>
            <person name="Vargas-Chacoff L."/>
            <person name="Catchen J.M."/>
        </authorList>
    </citation>
    <scope>NUCLEOTIDE SEQUENCE [LARGE SCALE GENOMIC DNA]</scope>
    <source>
        <strain evidence="1">JMC-PN-2008</strain>
    </source>
</reference>
<dbReference type="EMBL" id="JAUZQC010000018">
    <property type="protein sequence ID" value="KAK5854948.1"/>
    <property type="molecule type" value="Genomic_DNA"/>
</dbReference>
<comment type="caution">
    <text evidence="1">The sequence shown here is derived from an EMBL/GenBank/DDBJ whole genome shotgun (WGS) entry which is preliminary data.</text>
</comment>
<evidence type="ECO:0000313" key="2">
    <source>
        <dbReference type="Proteomes" id="UP001346869"/>
    </source>
</evidence>
<name>A0AAN8AH32_ELEMC</name>
<evidence type="ECO:0000313" key="1">
    <source>
        <dbReference type="EMBL" id="KAK5854948.1"/>
    </source>
</evidence>
<sequence>MVVGRTLIFSPTMTLLSRVFKRWSATAGGRLSRGASCSCANLRRGTMERALFSQSLASTFSQRMEGHTPQQYQSTTIIS</sequence>
<organism evidence="1 2">
    <name type="scientific">Eleginops maclovinus</name>
    <name type="common">Patagonian blennie</name>
    <name type="synonym">Eleginus maclovinus</name>
    <dbReference type="NCBI Taxonomy" id="56733"/>
    <lineage>
        <taxon>Eukaryota</taxon>
        <taxon>Metazoa</taxon>
        <taxon>Chordata</taxon>
        <taxon>Craniata</taxon>
        <taxon>Vertebrata</taxon>
        <taxon>Euteleostomi</taxon>
        <taxon>Actinopterygii</taxon>
        <taxon>Neopterygii</taxon>
        <taxon>Teleostei</taxon>
        <taxon>Neoteleostei</taxon>
        <taxon>Acanthomorphata</taxon>
        <taxon>Eupercaria</taxon>
        <taxon>Perciformes</taxon>
        <taxon>Notothenioidei</taxon>
        <taxon>Eleginopidae</taxon>
        <taxon>Eleginops</taxon>
    </lineage>
</organism>
<protein>
    <submittedName>
        <fullName evidence="1">Uncharacterized protein</fullName>
    </submittedName>
</protein>
<accession>A0AAN8AH32</accession>
<proteinExistence type="predicted"/>
<dbReference type="AlphaFoldDB" id="A0AAN8AH32"/>
<keyword evidence="2" id="KW-1185">Reference proteome</keyword>
<gene>
    <name evidence="1" type="ORF">PBY51_005096</name>
</gene>
<dbReference type="Proteomes" id="UP001346869">
    <property type="component" value="Unassembled WGS sequence"/>
</dbReference>
<reference evidence="1 2" key="2">
    <citation type="journal article" date="2023" name="Mol. Biol. Evol.">
        <title>Genomics of Secondarily Temperate Adaptation in the Only Non-Antarctic Icefish.</title>
        <authorList>
            <person name="Rivera-Colon A.G."/>
            <person name="Rayamajhi N."/>
            <person name="Minhas B.F."/>
            <person name="Madrigal G."/>
            <person name="Bilyk K.T."/>
            <person name="Yoon V."/>
            <person name="Hune M."/>
            <person name="Gregory S."/>
            <person name="Cheng C.H.C."/>
            <person name="Catchen J.M."/>
        </authorList>
    </citation>
    <scope>NUCLEOTIDE SEQUENCE [LARGE SCALE GENOMIC DNA]</scope>
    <source>
        <strain evidence="1">JMC-PN-2008</strain>
    </source>
</reference>